<dbReference type="KEGG" id="psuu:Psuf_038890"/>
<feature type="domain" description="UvrD-like helicase C-terminal" evidence="1">
    <location>
        <begin position="88"/>
        <end position="124"/>
    </location>
</feature>
<evidence type="ECO:0000313" key="2">
    <source>
        <dbReference type="EMBL" id="BCB86576.1"/>
    </source>
</evidence>
<keyword evidence="3" id="KW-1185">Reference proteome</keyword>
<name>A0A6F8YKH9_9ACTN</name>
<dbReference type="SUPFAM" id="SSF52540">
    <property type="entry name" value="P-loop containing nucleoside triphosphate hydrolases"/>
    <property type="match status" value="1"/>
</dbReference>
<accession>A0A6F8YKH9</accession>
<reference evidence="2 3" key="1">
    <citation type="submission" date="2020-03" db="EMBL/GenBank/DDBJ databases">
        <title>Whole genome shotgun sequence of Phytohabitans suffuscus NBRC 105367.</title>
        <authorList>
            <person name="Komaki H."/>
            <person name="Tamura T."/>
        </authorList>
    </citation>
    <scope>NUCLEOTIDE SEQUENCE [LARGE SCALE GENOMIC DNA]</scope>
    <source>
        <strain evidence="2 3">NBRC 105367</strain>
    </source>
</reference>
<dbReference type="Pfam" id="PF13538">
    <property type="entry name" value="UvrD_C_2"/>
    <property type="match status" value="1"/>
</dbReference>
<proteinExistence type="predicted"/>
<sequence length="199" mass="21164">MASPATVPPEVVRDGPAEPGIFRVDPTERAGRAVAQAVSHANDGRFVGIICPSTLRTEVEAALAANGVGWSSADRGELGNAINLISPQESKGLEFDAVVVIEPEDIVAGDERGHRLLYVALTRTVGYLDIVCAGEPLPLRSVDVQPSTANEVTASVPALDPTRLTWLAKDIGARLRRHSPPEQWEDILREAARLLAPPG</sequence>
<dbReference type="InterPro" id="IPR027785">
    <property type="entry name" value="UvrD-like_helicase_C"/>
</dbReference>
<reference evidence="2 3" key="2">
    <citation type="submission" date="2020-03" db="EMBL/GenBank/DDBJ databases">
        <authorList>
            <person name="Ichikawa N."/>
            <person name="Kimura A."/>
            <person name="Kitahashi Y."/>
            <person name="Uohara A."/>
        </authorList>
    </citation>
    <scope>NUCLEOTIDE SEQUENCE [LARGE SCALE GENOMIC DNA]</scope>
    <source>
        <strain evidence="2 3">NBRC 105367</strain>
    </source>
</reference>
<dbReference type="Proteomes" id="UP000503011">
    <property type="component" value="Chromosome"/>
</dbReference>
<protein>
    <recommendedName>
        <fullName evidence="1">UvrD-like helicase C-terminal domain-containing protein</fullName>
    </recommendedName>
</protein>
<dbReference type="InterPro" id="IPR027417">
    <property type="entry name" value="P-loop_NTPase"/>
</dbReference>
<organism evidence="2 3">
    <name type="scientific">Phytohabitans suffuscus</name>
    <dbReference type="NCBI Taxonomy" id="624315"/>
    <lineage>
        <taxon>Bacteria</taxon>
        <taxon>Bacillati</taxon>
        <taxon>Actinomycetota</taxon>
        <taxon>Actinomycetes</taxon>
        <taxon>Micromonosporales</taxon>
        <taxon>Micromonosporaceae</taxon>
    </lineage>
</organism>
<gene>
    <name evidence="2" type="ORF">Psuf_038890</name>
</gene>
<dbReference type="Gene3D" id="3.40.50.300">
    <property type="entry name" value="P-loop containing nucleotide triphosphate hydrolases"/>
    <property type="match status" value="1"/>
</dbReference>
<dbReference type="AlphaFoldDB" id="A0A6F8YKH9"/>
<evidence type="ECO:0000313" key="3">
    <source>
        <dbReference type="Proteomes" id="UP000503011"/>
    </source>
</evidence>
<evidence type="ECO:0000259" key="1">
    <source>
        <dbReference type="Pfam" id="PF13538"/>
    </source>
</evidence>
<dbReference type="EMBL" id="AP022871">
    <property type="protein sequence ID" value="BCB86576.1"/>
    <property type="molecule type" value="Genomic_DNA"/>
</dbReference>